<proteinExistence type="predicted"/>
<protein>
    <submittedName>
        <fullName evidence="1">Uncharacterized protein</fullName>
    </submittedName>
</protein>
<name>A0ACB9ZDF0_9PEZI</name>
<evidence type="ECO:0000313" key="2">
    <source>
        <dbReference type="Proteomes" id="UP001497700"/>
    </source>
</evidence>
<accession>A0ACB9ZDF0</accession>
<comment type="caution">
    <text evidence="1">The sequence shown here is derived from an EMBL/GenBank/DDBJ whole genome shotgun (WGS) entry which is preliminary data.</text>
</comment>
<reference evidence="1 2" key="1">
    <citation type="journal article" date="2022" name="New Phytol.">
        <title>Ecological generalism drives hyperdiversity of secondary metabolite gene clusters in xylarialean endophytes.</title>
        <authorList>
            <person name="Franco M.E.E."/>
            <person name="Wisecaver J.H."/>
            <person name="Arnold A.E."/>
            <person name="Ju Y.M."/>
            <person name="Slot J.C."/>
            <person name="Ahrendt S."/>
            <person name="Moore L.P."/>
            <person name="Eastman K.E."/>
            <person name="Scott K."/>
            <person name="Konkel Z."/>
            <person name="Mondo S.J."/>
            <person name="Kuo A."/>
            <person name="Hayes R.D."/>
            <person name="Haridas S."/>
            <person name="Andreopoulos B."/>
            <person name="Riley R."/>
            <person name="LaButti K."/>
            <person name="Pangilinan J."/>
            <person name="Lipzen A."/>
            <person name="Amirebrahimi M."/>
            <person name="Yan J."/>
            <person name="Adam C."/>
            <person name="Keymanesh K."/>
            <person name="Ng V."/>
            <person name="Louie K."/>
            <person name="Northen T."/>
            <person name="Drula E."/>
            <person name="Henrissat B."/>
            <person name="Hsieh H.M."/>
            <person name="Youens-Clark K."/>
            <person name="Lutzoni F."/>
            <person name="Miadlikowska J."/>
            <person name="Eastwood D.C."/>
            <person name="Hamelin R.C."/>
            <person name="Grigoriev I.V."/>
            <person name="U'Ren J.M."/>
        </authorList>
    </citation>
    <scope>NUCLEOTIDE SEQUENCE [LARGE SCALE GENOMIC DNA]</scope>
    <source>
        <strain evidence="1 2">CBS 119005</strain>
    </source>
</reference>
<dbReference type="Proteomes" id="UP001497700">
    <property type="component" value="Unassembled WGS sequence"/>
</dbReference>
<sequence>MLTPAFCNIVTFFYPIGSTPAVILTQDIPPGAPANILLLGSGDVRSILFTSHVDARPTDITCCDNEKAIIARNVLLFSLILDDDDKKNEDSIWCIYFHMYLDQKARTLLRSQAKKLLELSTTADAWKQSKYGSQLAFCDSATLNDVRTMWKFYSLEQEGEDLSQFQRLFKSALQKAVEFRKARGVGPANPDPSVSSLRSVLPAFSGAIDDVDALFRHFLEHWSTELSANVRAAAKHPNPMFLTLKDDAIFHYSSDPLAGFHLATPYVSLGTGNQPFTSGSSMSRKKGVVTAARTEFFEWAASYRTRSPNIMIRLFIGDAVSFAHTLQHKRTTGDSTAGWYRTPHRPGPLILDGSDYASGSAPLTFDVIDTSNLSDHVGPLIILTAASPLLRNALTSTLYAEVNVKYHKSRQGILDDMVCGHAPTVSALLGLFPVDYWTNTAALPYCDEDILNETPSAIGELFLRTIWKRPVVAGTPSGPQAGFIKLRFDPAQLAQLLYQVYLKMFHGIDSQFKLANKAFGMTQTPPKVQYQRAAFASFVGLVKTRVECDWDSVMNTLVQLVDGSPDAIRSNLLFQELNIYLHMLGIFSTRYVTDWKNHPELLYNLDGTAPPTPKVGDKWGDLRDWKDIPPVVCVTLKAPRERLQVLLDADLTLMGAPPVKCSVSDTPSVEHDPWRNNFNACQMVFGDISATGTCHNDSFELSVDEDETGWRGSSALFVSFYVPTGFLVVQPRKAVVAFAIEYSPPTVKAFLPKLGLFLNVYSSTLEDSANVYVTRYAPGQTKFPTAPGFAKADFTDANMVHSGTRFSLSAGVDMATGQVEHMTGRLDITSQEYKSTLKDCEVRTSTDSPYQVVVTLGQGPSFVLAFPVLVTQNIKTRVARKSCYVEVIAHVATNWEWAKRPYFMYPVHFVDQKPANWNMPYLNLGTCPIIDPRLMKSLKWLVPHVGLSMSLREQVLHNKASLTRSPGENARIHFKDSIVTMFILFSGRAGIKHRVFGLRNGNDGGNYILIVPSALRIDLANRTVVLDCAVLPLHTGLKPKIAKLLPSFKSIGSYDTWLDDAAWGLWKHVLPAYVERCRTWEHRSDCEYASDAKVPLTDEHKKPFLCTCGNGKFPANFTNMAHWNALSKHAVRAAISPASWAPFVDEVFRA</sequence>
<evidence type="ECO:0000313" key="1">
    <source>
        <dbReference type="EMBL" id="KAI4869752.1"/>
    </source>
</evidence>
<dbReference type="EMBL" id="MU393428">
    <property type="protein sequence ID" value="KAI4869752.1"/>
    <property type="molecule type" value="Genomic_DNA"/>
</dbReference>
<organism evidence="1 2">
    <name type="scientific">Hypoxylon rubiginosum</name>
    <dbReference type="NCBI Taxonomy" id="110542"/>
    <lineage>
        <taxon>Eukaryota</taxon>
        <taxon>Fungi</taxon>
        <taxon>Dikarya</taxon>
        <taxon>Ascomycota</taxon>
        <taxon>Pezizomycotina</taxon>
        <taxon>Sordariomycetes</taxon>
        <taxon>Xylariomycetidae</taxon>
        <taxon>Xylariales</taxon>
        <taxon>Hypoxylaceae</taxon>
        <taxon>Hypoxylon</taxon>
    </lineage>
</organism>
<gene>
    <name evidence="1" type="ORF">F4820DRAFT_471334</name>
</gene>
<keyword evidence="2" id="KW-1185">Reference proteome</keyword>